<dbReference type="Pfam" id="PF07609">
    <property type="entry name" value="DUF1572"/>
    <property type="match status" value="1"/>
</dbReference>
<accession>A0A964TE66</accession>
<sequence length="178" mass="20979">MNFQQNYLSNIQFEFQRYKTLGDKTFEQLSERDICWQYQESDNSIAIIVKHLVGNMLSRWTNFLTEDGEKTWREREMEFEGPYSSKAEMLSEWEKGWQCLFDALEEVNTSNFDAKIKIRDEEHTIIEALNRQLAHYASHVGQIVFLGKMIRGKEWISLSIPKGGSEAFNKKMFGKDKT</sequence>
<comment type="caution">
    <text evidence="1">The sequence shown here is derived from an EMBL/GenBank/DDBJ whole genome shotgun (WGS) entry which is preliminary data.</text>
</comment>
<dbReference type="Gene3D" id="1.20.120.450">
    <property type="entry name" value="dinb family like domain"/>
    <property type="match status" value="1"/>
</dbReference>
<organism evidence="1 2">
    <name type="scientific">Flagellimonas ochracea</name>
    <dbReference type="NCBI Taxonomy" id="2696472"/>
    <lineage>
        <taxon>Bacteria</taxon>
        <taxon>Pseudomonadati</taxon>
        <taxon>Bacteroidota</taxon>
        <taxon>Flavobacteriia</taxon>
        <taxon>Flavobacteriales</taxon>
        <taxon>Flavobacteriaceae</taxon>
        <taxon>Flagellimonas</taxon>
    </lineage>
</organism>
<evidence type="ECO:0000313" key="2">
    <source>
        <dbReference type="Proteomes" id="UP000667650"/>
    </source>
</evidence>
<name>A0A964TE66_9FLAO</name>
<gene>
    <name evidence="1" type="ORF">GTQ34_14900</name>
</gene>
<dbReference type="Proteomes" id="UP000667650">
    <property type="component" value="Unassembled WGS sequence"/>
</dbReference>
<keyword evidence="2" id="KW-1185">Reference proteome</keyword>
<proteinExistence type="predicted"/>
<dbReference type="AlphaFoldDB" id="A0A964TE66"/>
<protein>
    <submittedName>
        <fullName evidence="1">DUF1572 domain-containing protein</fullName>
    </submittedName>
</protein>
<evidence type="ECO:0000313" key="1">
    <source>
        <dbReference type="EMBL" id="NAY93200.1"/>
    </source>
</evidence>
<dbReference type="EMBL" id="JAAABI010000007">
    <property type="protein sequence ID" value="NAY93200.1"/>
    <property type="molecule type" value="Genomic_DNA"/>
</dbReference>
<reference evidence="1" key="1">
    <citation type="submission" date="2020-01" db="EMBL/GenBank/DDBJ databases">
        <title>Muricauda ochracea sp. nov., isolated from a tidal flat of Garorim bay in Korea.</title>
        <authorList>
            <person name="Kim D."/>
            <person name="Yoo Y."/>
            <person name="Kim J.-J."/>
        </authorList>
    </citation>
    <scope>NUCLEOTIDE SEQUENCE</scope>
    <source>
        <strain evidence="1">JGD-17</strain>
    </source>
</reference>
<dbReference type="InterPro" id="IPR011466">
    <property type="entry name" value="DUF1572"/>
</dbReference>
<dbReference type="RefSeq" id="WP_166524611.1">
    <property type="nucleotide sequence ID" value="NZ_JAAABI010000007.1"/>
</dbReference>
<dbReference type="SUPFAM" id="SSF109854">
    <property type="entry name" value="DinB/YfiT-like putative metalloenzymes"/>
    <property type="match status" value="1"/>
</dbReference>
<dbReference type="InterPro" id="IPR034660">
    <property type="entry name" value="DinB/YfiT-like"/>
</dbReference>